<accession>A0A0H5Q296</accession>
<keyword evidence="2" id="KW-0614">Plasmid</keyword>
<proteinExistence type="predicted"/>
<dbReference type="EMBL" id="LN853543">
    <property type="protein sequence ID" value="CRY96146.1"/>
    <property type="molecule type" value="Genomic_DNA"/>
</dbReference>
<reference evidence="2" key="2">
    <citation type="submission" date="2015-07" db="EMBL/GenBank/DDBJ databases">
        <title>Plasmids, circular viruses and viroids from rat gut.</title>
        <authorList>
            <person name="Jorgensen T.J."/>
            <person name="Hansen M.A."/>
            <person name="Xu Z."/>
            <person name="Tabak M.A."/>
            <person name="Sorensen S.J."/>
            <person name="Hansen L.H."/>
        </authorList>
    </citation>
    <scope>NUCLEOTIDE SEQUENCE</scope>
    <source>
        <plasmid evidence="2">pRGFK0946</plasmid>
    </source>
</reference>
<feature type="region of interest" description="Disordered" evidence="1">
    <location>
        <begin position="1"/>
        <end position="25"/>
    </location>
</feature>
<sequence length="79" mass="8924">MLDQFFPGAADPQQQHPSTTVNIPDLEVPLPELDDLLRAAYARAIDDDERGDIRVQALSLCYDMLRGRHDDWADIVGEM</sequence>
<protein>
    <submittedName>
        <fullName evidence="2">Uncharacterized protein</fullName>
    </submittedName>
</protein>
<name>A0A0H5Q296_9ZZZZ</name>
<feature type="compositionally biased region" description="Polar residues" evidence="1">
    <location>
        <begin position="12"/>
        <end position="22"/>
    </location>
</feature>
<dbReference type="AlphaFoldDB" id="A0A0H5Q296"/>
<organism evidence="2">
    <name type="scientific">uncultured prokaryote</name>
    <dbReference type="NCBI Taxonomy" id="198431"/>
    <lineage>
        <taxon>unclassified sequences</taxon>
        <taxon>environmental samples</taxon>
    </lineage>
</organism>
<reference evidence="2" key="1">
    <citation type="submission" date="2015-06" db="EMBL/GenBank/DDBJ databases">
        <authorList>
            <person name="Joergensen T."/>
        </authorList>
    </citation>
    <scope>NUCLEOTIDE SEQUENCE</scope>
    <source>
        <plasmid evidence="2">pRGFK0946</plasmid>
    </source>
</reference>
<evidence type="ECO:0000256" key="1">
    <source>
        <dbReference type="SAM" id="MobiDB-lite"/>
    </source>
</evidence>
<geneLocation type="plasmid" evidence="2">
    <name>pRGFK0946</name>
</geneLocation>
<evidence type="ECO:0000313" key="2">
    <source>
        <dbReference type="EMBL" id="CRY96146.1"/>
    </source>
</evidence>